<feature type="compositionally biased region" description="Polar residues" evidence="1">
    <location>
        <begin position="187"/>
        <end position="203"/>
    </location>
</feature>
<feature type="compositionally biased region" description="Low complexity" evidence="1">
    <location>
        <begin position="599"/>
        <end position="610"/>
    </location>
</feature>
<protein>
    <submittedName>
        <fullName evidence="2">Uncharacterized protein</fullName>
    </submittedName>
</protein>
<evidence type="ECO:0000313" key="3">
    <source>
        <dbReference type="Proteomes" id="UP000747110"/>
    </source>
</evidence>
<comment type="caution">
    <text evidence="2">The sequence shown here is derived from an EMBL/GenBank/DDBJ whole genome shotgun (WGS) entry which is preliminary data.</text>
</comment>
<sequence length="659" mass="72223">MPEDGNTPRVSENEPATSTMASEDIEGSSIVQRNLAADSPSVHPQQQQQQQEQGQAQQQQQEQRQPQQQQQQQQEEGHQQPAEGRTMEPSAEVQQQRQEEHHQRPAEQLPLEAVVDEVVRKSKPDEEEAEILQASLGRSMKRKVPGQVTESSRRLKTPTPAASSVESQQQLQASPAVQPPQQSSVAHQPTKQEPSSSIQQRYDNANPPPLPQQSPDVARSSRRASPRPSSPQPAEALTRSPPPPSSSPRSSSPQLTTKAPSSLPRPSLETTRSPVPSGQQLQSQPAADSESQQRSSSPTSGSRTQEAGRHELEPHLQQHLQQHQHRRQRAEAEVSETELGPEEPESDWGPVEEAEEEEEEEEYVNTALMASEPRGRLSPPQPGAGSSSRAVHSEPPVAASSAGHRHRQIPRPPPLSHQPPPQQQIRVQPQPQPQPQPQQATRIAQSRLPEMQQLQSLAAAADAGPGLAVAGDKAELMRQLYARYATAPGQPRIVTVADFAEPRMSGSQLQRLVTALGLMQPAGPLTQEVVGSTYARCKPPGTRKLNFLNFLRALSKLHQESGGADVWGAAKLLAVKINRKHQKNHKQQPPQPPQPPQPQQQHPPQQRRVNNPPPSSSQPVPPVGPSVRACWVVMGSSVRGAAVKERVWVESLRAWPCWA</sequence>
<evidence type="ECO:0000256" key="1">
    <source>
        <dbReference type="SAM" id="MobiDB-lite"/>
    </source>
</evidence>
<dbReference type="OrthoDB" id="552426at2759"/>
<feature type="compositionally biased region" description="Acidic residues" evidence="1">
    <location>
        <begin position="333"/>
        <end position="363"/>
    </location>
</feature>
<dbReference type="Proteomes" id="UP000747110">
    <property type="component" value="Unassembled WGS sequence"/>
</dbReference>
<dbReference type="Gene3D" id="1.10.238.10">
    <property type="entry name" value="EF-hand"/>
    <property type="match status" value="1"/>
</dbReference>
<organism evidence="2 3">
    <name type="scientific">Volvox reticuliferus</name>
    <dbReference type="NCBI Taxonomy" id="1737510"/>
    <lineage>
        <taxon>Eukaryota</taxon>
        <taxon>Viridiplantae</taxon>
        <taxon>Chlorophyta</taxon>
        <taxon>core chlorophytes</taxon>
        <taxon>Chlorophyceae</taxon>
        <taxon>CS clade</taxon>
        <taxon>Chlamydomonadales</taxon>
        <taxon>Volvocaceae</taxon>
        <taxon>Volvox</taxon>
    </lineage>
</organism>
<feature type="compositionally biased region" description="Low complexity" evidence="1">
    <location>
        <begin position="289"/>
        <end position="305"/>
    </location>
</feature>
<feature type="compositionally biased region" description="Polar residues" evidence="1">
    <location>
        <begin position="268"/>
        <end position="286"/>
    </location>
</feature>
<feature type="region of interest" description="Disordered" evidence="1">
    <location>
        <begin position="1"/>
        <end position="443"/>
    </location>
</feature>
<reference evidence="2" key="1">
    <citation type="journal article" date="2021" name="Proc. Natl. Acad. Sci. U.S.A.">
        <title>Three genomes in the algal genus Volvox reveal the fate of a haploid sex-determining region after a transition to homothallism.</title>
        <authorList>
            <person name="Yamamoto K."/>
            <person name="Hamaji T."/>
            <person name="Kawai-Toyooka H."/>
            <person name="Matsuzaki R."/>
            <person name="Takahashi F."/>
            <person name="Nishimura Y."/>
            <person name="Kawachi M."/>
            <person name="Noguchi H."/>
            <person name="Minakuchi Y."/>
            <person name="Umen J.G."/>
            <person name="Toyoda A."/>
            <person name="Nozaki H."/>
        </authorList>
    </citation>
    <scope>NUCLEOTIDE SEQUENCE</scope>
    <source>
        <strain evidence="2">NIES-3786</strain>
    </source>
</reference>
<accession>A0A8J4FZI3</accession>
<feature type="compositionally biased region" description="Pro residues" evidence="1">
    <location>
        <begin position="410"/>
        <end position="422"/>
    </location>
</feature>
<feature type="compositionally biased region" description="Low complexity" evidence="1">
    <location>
        <begin position="45"/>
        <end position="83"/>
    </location>
</feature>
<feature type="compositionally biased region" description="Basic and acidic residues" evidence="1">
    <location>
        <begin position="306"/>
        <end position="316"/>
    </location>
</feature>
<feature type="compositionally biased region" description="Polar residues" evidence="1">
    <location>
        <begin position="8"/>
        <end position="21"/>
    </location>
</feature>
<feature type="compositionally biased region" description="Low complexity" evidence="1">
    <location>
        <begin position="167"/>
        <end position="186"/>
    </location>
</feature>
<keyword evidence="3" id="KW-1185">Reference proteome</keyword>
<feature type="compositionally biased region" description="Pro residues" evidence="1">
    <location>
        <begin position="611"/>
        <end position="623"/>
    </location>
</feature>
<feature type="region of interest" description="Disordered" evidence="1">
    <location>
        <begin position="580"/>
        <end position="623"/>
    </location>
</feature>
<dbReference type="EMBL" id="BNCP01000084">
    <property type="protein sequence ID" value="GIL92922.1"/>
    <property type="molecule type" value="Genomic_DNA"/>
</dbReference>
<feature type="compositionally biased region" description="Pro residues" evidence="1">
    <location>
        <begin position="589"/>
        <end position="598"/>
    </location>
</feature>
<proteinExistence type="predicted"/>
<name>A0A8J4FZI3_9CHLO</name>
<dbReference type="AlphaFoldDB" id="A0A8J4FZI3"/>
<gene>
    <name evidence="2" type="ORF">Vretifemale_20405</name>
</gene>
<evidence type="ECO:0000313" key="2">
    <source>
        <dbReference type="EMBL" id="GIL92922.1"/>
    </source>
</evidence>